<organism evidence="1 2">
    <name type="scientific">Triparma verrucosa</name>
    <dbReference type="NCBI Taxonomy" id="1606542"/>
    <lineage>
        <taxon>Eukaryota</taxon>
        <taxon>Sar</taxon>
        <taxon>Stramenopiles</taxon>
        <taxon>Ochrophyta</taxon>
        <taxon>Bolidophyceae</taxon>
        <taxon>Parmales</taxon>
        <taxon>Triparmaceae</taxon>
        <taxon>Triparma</taxon>
    </lineage>
</organism>
<name>A0A9W7DMT0_9STRA</name>
<dbReference type="AlphaFoldDB" id="A0A9W7DMT0"/>
<evidence type="ECO:0000313" key="1">
    <source>
        <dbReference type="EMBL" id="GMH48017.1"/>
    </source>
</evidence>
<evidence type="ECO:0000313" key="2">
    <source>
        <dbReference type="Proteomes" id="UP001165160"/>
    </source>
</evidence>
<protein>
    <submittedName>
        <fullName evidence="1">Uncharacterized protein</fullName>
    </submittedName>
</protein>
<gene>
    <name evidence="1" type="ORF">TrVE_jg9884</name>
</gene>
<reference evidence="2" key="1">
    <citation type="journal article" date="2023" name="Commun. Biol.">
        <title>Genome analysis of Parmales, the sister group of diatoms, reveals the evolutionary specialization of diatoms from phago-mixotrophs to photoautotrophs.</title>
        <authorList>
            <person name="Ban H."/>
            <person name="Sato S."/>
            <person name="Yoshikawa S."/>
            <person name="Yamada K."/>
            <person name="Nakamura Y."/>
            <person name="Ichinomiya M."/>
            <person name="Sato N."/>
            <person name="Blanc-Mathieu R."/>
            <person name="Endo H."/>
            <person name="Kuwata A."/>
            <person name="Ogata H."/>
        </authorList>
    </citation>
    <scope>NUCLEOTIDE SEQUENCE [LARGE SCALE GENOMIC DNA]</scope>
    <source>
        <strain evidence="2">NIES 3699</strain>
    </source>
</reference>
<keyword evidence="2" id="KW-1185">Reference proteome</keyword>
<dbReference type="Proteomes" id="UP001165160">
    <property type="component" value="Unassembled WGS sequence"/>
</dbReference>
<proteinExistence type="predicted"/>
<comment type="caution">
    <text evidence="1">The sequence shown here is derived from an EMBL/GenBank/DDBJ whole genome shotgun (WGS) entry which is preliminary data.</text>
</comment>
<dbReference type="EMBL" id="BRXX01000579">
    <property type="protein sequence ID" value="GMH48017.1"/>
    <property type="molecule type" value="Genomic_DNA"/>
</dbReference>
<accession>A0A9W7DMT0</accession>
<sequence>MRITSGFAPALAACVRWSTGRSLEKSMRLYGGEGGNTEEERLTAEADTAAEIARLDAARIAAEEAAAAETAVETTRAAEAARVAREADSGGFACETDSECDSECFAWSDWISFRSRSTSAVNFLVVSS</sequence>